<keyword evidence="2 4" id="KW-0238">DNA-binding</keyword>
<keyword evidence="1" id="KW-0226">DNA condensation</keyword>
<dbReference type="SMART" id="SM00411">
    <property type="entry name" value="BHL"/>
    <property type="match status" value="1"/>
</dbReference>
<keyword evidence="5" id="KW-1185">Reference proteome</keyword>
<dbReference type="PANTHER" id="PTHR33175:SF3">
    <property type="entry name" value="DNA-BINDING PROTEIN HU-BETA"/>
    <property type="match status" value="1"/>
</dbReference>
<sequence length="93" mass="9783">MVSLNRTELVAKVAETSGVSRATVNSVIEETFAVFAETVRAGGKVTIPGWCSVTRSHRAARTGRNPQTGKTVEIPAGYSVRIAPGSKLKAAVK</sequence>
<organism evidence="4 5">
    <name type="scientific">Tropheryma whipplei (strain Twist)</name>
    <name type="common">Whipple's bacillus</name>
    <dbReference type="NCBI Taxonomy" id="203267"/>
    <lineage>
        <taxon>Bacteria</taxon>
        <taxon>Bacillati</taxon>
        <taxon>Actinomycetota</taxon>
        <taxon>Actinomycetes</taxon>
        <taxon>Micrococcales</taxon>
        <taxon>Tropherymataceae</taxon>
        <taxon>Tropheryma</taxon>
    </lineage>
</organism>
<evidence type="ECO:0000256" key="3">
    <source>
        <dbReference type="RuleBase" id="RU003939"/>
    </source>
</evidence>
<dbReference type="Proteomes" id="UP000002200">
    <property type="component" value="Chromosome"/>
</dbReference>
<evidence type="ECO:0000313" key="4">
    <source>
        <dbReference type="EMBL" id="AAO44213.1"/>
    </source>
</evidence>
<dbReference type="PANTHER" id="PTHR33175">
    <property type="entry name" value="DNA-BINDING PROTEIN HU"/>
    <property type="match status" value="1"/>
</dbReference>
<protein>
    <submittedName>
        <fullName evidence="4">DNA-binding protein HU</fullName>
    </submittedName>
</protein>
<comment type="similarity">
    <text evidence="3">Belongs to the bacterial histone-like protein family.</text>
</comment>
<dbReference type="AlphaFoldDB" id="Q83GW5"/>
<dbReference type="RefSeq" id="WP_011096089.1">
    <property type="nucleotide sequence ID" value="NC_004572.3"/>
</dbReference>
<evidence type="ECO:0000256" key="1">
    <source>
        <dbReference type="ARBA" id="ARBA00023067"/>
    </source>
</evidence>
<proteinExistence type="inferred from homology"/>
<evidence type="ECO:0000313" key="5">
    <source>
        <dbReference type="Proteomes" id="UP000002200"/>
    </source>
</evidence>
<dbReference type="InterPro" id="IPR010992">
    <property type="entry name" value="IHF-like_DNA-bd_dom_sf"/>
</dbReference>
<dbReference type="GO" id="GO:0030261">
    <property type="term" value="P:chromosome condensation"/>
    <property type="evidence" value="ECO:0007669"/>
    <property type="project" value="UniProtKB-KW"/>
</dbReference>
<evidence type="ECO:0000256" key="2">
    <source>
        <dbReference type="ARBA" id="ARBA00023125"/>
    </source>
</evidence>
<dbReference type="EMBL" id="AE014184">
    <property type="protein sequence ID" value="AAO44213.1"/>
    <property type="molecule type" value="Genomic_DNA"/>
</dbReference>
<dbReference type="InterPro" id="IPR000119">
    <property type="entry name" value="Hist_DNA-bd"/>
</dbReference>
<dbReference type="GeneID" id="67387900"/>
<dbReference type="HOGENOM" id="CLU_105066_3_1_11"/>
<dbReference type="Gene3D" id="4.10.520.10">
    <property type="entry name" value="IHF-like DNA-binding proteins"/>
    <property type="match status" value="1"/>
</dbReference>
<dbReference type="KEGG" id="twh:TWT_116"/>
<gene>
    <name evidence="4" type="primary">hup</name>
    <name evidence="4" type="ordered locus">TWT_116</name>
</gene>
<dbReference type="SUPFAM" id="SSF47729">
    <property type="entry name" value="IHF-like DNA-binding proteins"/>
    <property type="match status" value="1"/>
</dbReference>
<dbReference type="Pfam" id="PF00216">
    <property type="entry name" value="Bac_DNA_binding"/>
    <property type="match status" value="1"/>
</dbReference>
<dbReference type="GO" id="GO:0005829">
    <property type="term" value="C:cytosol"/>
    <property type="evidence" value="ECO:0007669"/>
    <property type="project" value="TreeGrafter"/>
</dbReference>
<dbReference type="eggNOG" id="COG0776">
    <property type="taxonomic scope" value="Bacteria"/>
</dbReference>
<dbReference type="PRINTS" id="PR01727">
    <property type="entry name" value="DNABINDINGHU"/>
</dbReference>
<dbReference type="GO" id="GO:0003677">
    <property type="term" value="F:DNA binding"/>
    <property type="evidence" value="ECO:0007669"/>
    <property type="project" value="UniProtKB-KW"/>
</dbReference>
<dbReference type="GO" id="GO:0030527">
    <property type="term" value="F:structural constituent of chromatin"/>
    <property type="evidence" value="ECO:0007669"/>
    <property type="project" value="InterPro"/>
</dbReference>
<reference evidence="4 5" key="1">
    <citation type="journal article" date="2003" name="Genome Res.">
        <title>Tropheryma whipplei twist: a human pathogenic Actinobacteria with a reduced genome.</title>
        <authorList>
            <person name="Raoult D."/>
            <person name="Ogata H."/>
            <person name="Audic S."/>
            <person name="Robert C."/>
            <person name="Suhre K."/>
            <person name="Drancourt M."/>
            <person name="Claverie J.-M."/>
        </authorList>
    </citation>
    <scope>NUCLEOTIDE SEQUENCE [LARGE SCALE GENOMIC DNA]</scope>
    <source>
        <strain evidence="4 5">Twist</strain>
    </source>
</reference>
<dbReference type="CDD" id="cd14435">
    <property type="entry name" value="SPO1_TF1_like"/>
    <property type="match status" value="1"/>
</dbReference>
<name>Q83GW5_TROWT</name>
<dbReference type="OrthoDB" id="9799835at2"/>
<dbReference type="STRING" id="203267.TWT_116"/>
<accession>Q83GW5</accession>